<proteinExistence type="predicted"/>
<feature type="chain" id="PRO_5020560272" description="Lipoprotein" evidence="1">
    <location>
        <begin position="24"/>
        <end position="148"/>
    </location>
</feature>
<accession>A0A4S3PJ30</accession>
<evidence type="ECO:0000256" key="1">
    <source>
        <dbReference type="SAM" id="SignalP"/>
    </source>
</evidence>
<sequence>MKKGFIVFSLLALLFLGACSVLEDVNNTVTYVNKATDYVNEVSTFMNEAPTLAEQAVTDEQARADLETMLTEIQTDMAAFNELQPPDMAADLHQQILDYNQQAEEGITLYLDNIENGQIDPALFENSEVFQTLQNVTNTIDQIKQLGE</sequence>
<dbReference type="RefSeq" id="WP_136381768.1">
    <property type="nucleotide sequence ID" value="NZ_SLUB01000081.1"/>
</dbReference>
<dbReference type="PROSITE" id="PS51257">
    <property type="entry name" value="PROKAR_LIPOPROTEIN"/>
    <property type="match status" value="1"/>
</dbReference>
<dbReference type="InterPro" id="IPR045956">
    <property type="entry name" value="DUF6376"/>
</dbReference>
<organism evidence="2 3">
    <name type="scientific">Bacillus timonensis</name>
    <dbReference type="NCBI Taxonomy" id="1033734"/>
    <lineage>
        <taxon>Bacteria</taxon>
        <taxon>Bacillati</taxon>
        <taxon>Bacillota</taxon>
        <taxon>Bacilli</taxon>
        <taxon>Bacillales</taxon>
        <taxon>Bacillaceae</taxon>
        <taxon>Bacillus</taxon>
    </lineage>
</organism>
<protein>
    <recommendedName>
        <fullName evidence="4">Lipoprotein</fullName>
    </recommendedName>
</protein>
<dbReference type="Pfam" id="PF19903">
    <property type="entry name" value="DUF6376"/>
    <property type="match status" value="1"/>
</dbReference>
<comment type="caution">
    <text evidence="2">The sequence shown here is derived from an EMBL/GenBank/DDBJ whole genome shotgun (WGS) entry which is preliminary data.</text>
</comment>
<evidence type="ECO:0000313" key="3">
    <source>
        <dbReference type="Proteomes" id="UP000306477"/>
    </source>
</evidence>
<evidence type="ECO:0000313" key="2">
    <source>
        <dbReference type="EMBL" id="THE09417.1"/>
    </source>
</evidence>
<evidence type="ECO:0008006" key="4">
    <source>
        <dbReference type="Google" id="ProtNLM"/>
    </source>
</evidence>
<keyword evidence="1" id="KW-0732">Signal</keyword>
<dbReference type="OrthoDB" id="2607309at2"/>
<feature type="signal peptide" evidence="1">
    <location>
        <begin position="1"/>
        <end position="23"/>
    </location>
</feature>
<gene>
    <name evidence="2" type="ORF">E1I69_22475</name>
</gene>
<name>A0A4S3PJ30_9BACI</name>
<dbReference type="Proteomes" id="UP000306477">
    <property type="component" value="Unassembled WGS sequence"/>
</dbReference>
<reference evidence="2 3" key="1">
    <citation type="journal article" date="2019" name="Indoor Air">
        <title>Impacts of indoor surface finishes on bacterial viability.</title>
        <authorList>
            <person name="Hu J."/>
            <person name="Maamar S.B."/>
            <person name="Glawe A.J."/>
            <person name="Gottel N."/>
            <person name="Gilbert J.A."/>
            <person name="Hartmann E.M."/>
        </authorList>
    </citation>
    <scope>NUCLEOTIDE SEQUENCE [LARGE SCALE GENOMIC DNA]</scope>
    <source>
        <strain evidence="2 3">AF060A6</strain>
    </source>
</reference>
<dbReference type="AlphaFoldDB" id="A0A4S3PJ30"/>
<dbReference type="EMBL" id="SLUB01000081">
    <property type="protein sequence ID" value="THE09417.1"/>
    <property type="molecule type" value="Genomic_DNA"/>
</dbReference>
<keyword evidence="3" id="KW-1185">Reference proteome</keyword>